<organism evidence="1 2">
    <name type="scientific">Nitrospirillum amazonense</name>
    <dbReference type="NCBI Taxonomy" id="28077"/>
    <lineage>
        <taxon>Bacteria</taxon>
        <taxon>Pseudomonadati</taxon>
        <taxon>Pseudomonadota</taxon>
        <taxon>Alphaproteobacteria</taxon>
        <taxon>Rhodospirillales</taxon>
        <taxon>Azospirillaceae</taxon>
        <taxon>Nitrospirillum</taxon>
    </lineage>
</organism>
<evidence type="ECO:0000313" key="1">
    <source>
        <dbReference type="EMBL" id="TWB45846.1"/>
    </source>
</evidence>
<evidence type="ECO:0000313" key="2">
    <source>
        <dbReference type="Proteomes" id="UP000315751"/>
    </source>
</evidence>
<name>A0A560HHC3_9PROT</name>
<dbReference type="Proteomes" id="UP000315751">
    <property type="component" value="Unassembled WGS sequence"/>
</dbReference>
<protein>
    <submittedName>
        <fullName evidence="1">Uncharacterized protein</fullName>
    </submittedName>
</protein>
<comment type="caution">
    <text evidence="1">The sequence shown here is derived from an EMBL/GenBank/DDBJ whole genome shotgun (WGS) entry which is preliminary data.</text>
</comment>
<dbReference type="OrthoDB" id="8235971at2"/>
<accession>A0A560HHC3</accession>
<dbReference type="EMBL" id="VITR01000001">
    <property type="protein sequence ID" value="TWB45846.1"/>
    <property type="molecule type" value="Genomic_DNA"/>
</dbReference>
<reference evidence="1 2" key="1">
    <citation type="submission" date="2019-06" db="EMBL/GenBank/DDBJ databases">
        <title>Genomic Encyclopedia of Type Strains, Phase IV (KMG-V): Genome sequencing to study the core and pangenomes of soil and plant-associated prokaryotes.</title>
        <authorList>
            <person name="Whitman W."/>
        </authorList>
    </citation>
    <scope>NUCLEOTIDE SEQUENCE [LARGE SCALE GENOMIC DNA]</scope>
    <source>
        <strain evidence="1 2">BR 11622</strain>
    </source>
</reference>
<sequence>MADKLKLKPGNQRNFGRNPYTWKVKYPSLKRSWLCFIDILGFKEIITLNDESKLRKLHKTIINGNKILSGHDNKEEEDQKKYNIPSFHFIKSFTDNIVIGIPVEDDGELEFGVAVRRLADFQLSLVLSGFFIRGGLAFGLAYVDDYAVYGEALVAAYKGENELARDPRIIVTGTGIDQILSHLKYYGDSDYAPHNTVTKIDLDGQVFIDYLESTILDPSAKSTFDIASIKKHRKIVIKNLKSSKGNPKIWSKYEWVARYHNTFCQRYPAINRSDFFINIEKLRGSITTLSEMVRENATKKPPKHRQR</sequence>
<keyword evidence="2" id="KW-1185">Reference proteome</keyword>
<gene>
    <name evidence="1" type="ORF">FBZ90_101181</name>
</gene>
<proteinExistence type="predicted"/>
<dbReference type="AlphaFoldDB" id="A0A560HHC3"/>
<dbReference type="RefSeq" id="WP_145729105.1">
    <property type="nucleotide sequence ID" value="NZ_VITR01000001.1"/>
</dbReference>